<dbReference type="PRINTS" id="PR00792">
    <property type="entry name" value="PEPSIN"/>
</dbReference>
<dbReference type="InterPro" id="IPR021109">
    <property type="entry name" value="Peptidase_aspartic_dom_sf"/>
</dbReference>
<dbReference type="GO" id="GO:0004190">
    <property type="term" value="F:aspartic-type endopeptidase activity"/>
    <property type="evidence" value="ECO:0007669"/>
    <property type="project" value="InterPro"/>
</dbReference>
<evidence type="ECO:0000313" key="5">
    <source>
        <dbReference type="Proteomes" id="UP000772434"/>
    </source>
</evidence>
<dbReference type="OrthoDB" id="771136at2759"/>
<comment type="caution">
    <text evidence="4">The sequence shown here is derived from an EMBL/GenBank/DDBJ whole genome shotgun (WGS) entry which is preliminary data.</text>
</comment>
<dbReference type="CDD" id="cd05471">
    <property type="entry name" value="pepsin_like"/>
    <property type="match status" value="1"/>
</dbReference>
<dbReference type="GO" id="GO:0006508">
    <property type="term" value="P:proteolysis"/>
    <property type="evidence" value="ECO:0007669"/>
    <property type="project" value="InterPro"/>
</dbReference>
<feature type="chain" id="PRO_5040340842" evidence="2">
    <location>
        <begin position="17"/>
        <end position="555"/>
    </location>
</feature>
<name>A0A9P5PJ25_9AGAR</name>
<dbReference type="Pfam" id="PF00026">
    <property type="entry name" value="Asp"/>
    <property type="match status" value="1"/>
</dbReference>
<feature type="domain" description="Peptidase A1" evidence="3">
    <location>
        <begin position="47"/>
        <end position="390"/>
    </location>
</feature>
<dbReference type="Gene3D" id="2.40.70.10">
    <property type="entry name" value="Acid Proteases"/>
    <property type="match status" value="2"/>
</dbReference>
<dbReference type="InterPro" id="IPR033121">
    <property type="entry name" value="PEPTIDASE_A1"/>
</dbReference>
<protein>
    <submittedName>
        <fullName evidence="4">Aspartic peptidase domain-containing protein</fullName>
    </submittedName>
</protein>
<accession>A0A9P5PJ25</accession>
<evidence type="ECO:0000256" key="2">
    <source>
        <dbReference type="SAM" id="SignalP"/>
    </source>
</evidence>
<proteinExistence type="inferred from homology"/>
<dbReference type="PROSITE" id="PS51767">
    <property type="entry name" value="PEPTIDASE_A1"/>
    <property type="match status" value="1"/>
</dbReference>
<dbReference type="PANTHER" id="PTHR47966:SF74">
    <property type="entry name" value="AGR407CP"/>
    <property type="match status" value="1"/>
</dbReference>
<reference evidence="4" key="1">
    <citation type="submission" date="2020-11" db="EMBL/GenBank/DDBJ databases">
        <authorList>
            <consortium name="DOE Joint Genome Institute"/>
            <person name="Ahrendt S."/>
            <person name="Riley R."/>
            <person name="Andreopoulos W."/>
            <person name="Labutti K."/>
            <person name="Pangilinan J."/>
            <person name="Ruiz-Duenas F.J."/>
            <person name="Barrasa J.M."/>
            <person name="Sanchez-Garcia M."/>
            <person name="Camarero S."/>
            <person name="Miyauchi S."/>
            <person name="Serrano A."/>
            <person name="Linde D."/>
            <person name="Babiker R."/>
            <person name="Drula E."/>
            <person name="Ayuso-Fernandez I."/>
            <person name="Pacheco R."/>
            <person name="Padilla G."/>
            <person name="Ferreira P."/>
            <person name="Barriuso J."/>
            <person name="Kellner H."/>
            <person name="Castanera R."/>
            <person name="Alfaro M."/>
            <person name="Ramirez L."/>
            <person name="Pisabarro A.G."/>
            <person name="Kuo A."/>
            <person name="Tritt A."/>
            <person name="Lipzen A."/>
            <person name="He G."/>
            <person name="Yan M."/>
            <person name="Ng V."/>
            <person name="Cullen D."/>
            <person name="Martin F."/>
            <person name="Rosso M.-N."/>
            <person name="Henrissat B."/>
            <person name="Hibbett D."/>
            <person name="Martinez A.T."/>
            <person name="Grigoriev I.V."/>
        </authorList>
    </citation>
    <scope>NUCLEOTIDE SEQUENCE</scope>
    <source>
        <strain evidence="4">AH 40177</strain>
    </source>
</reference>
<dbReference type="SUPFAM" id="SSF50630">
    <property type="entry name" value="Acid proteases"/>
    <property type="match status" value="1"/>
</dbReference>
<sequence length="555" mass="58575">MLCLVLLLSLFLCSWATVGSELSSGEVANTTEAFIVPISLSSDGESYYAVIALGEIYFRISLDTASSDLWIMASSCSTSACQNTPRYPLTYESATFLAVNDNSTVFGAEYADGTVATGFVAKETLHLSNLTVPNQAFALITNSNVSMIDDISGILGLGFPRISSINTTLTNSTPFFPGLAQQGLLQYPLFGLSLTRNDTGSLSLGAIDSSVVTNLSNVEWNPVVEFSPVSNESSSSSYYQWAIPLQSLAVNGTPITLAPSYPLITANRSIAIFDVGTPGIYGPWADVSNLFSSFSSARLVDGATGQWAVPCDSEMTMSFLFGHMNFTLQPTDYIIGEASGDPGLCLSWPLAVEPSPDGIDWQFGTPFMRTVYTVFSYGIDTLEPPMIGLYPLSNNTSPEVSSVVVSFIESASEVVATTLPNSLIVTPTATTRAYSLNTSVPAFTGGIVSTALATSTYSPIFGAVTTVADASTLNLSAIPLISPPPTVVTLTTTNSAGMVHTTTSHVTIPTQVLGVPPGWNNGGFTARAPVFTLLLSISLPTLLSLVLRFTSLDCL</sequence>
<dbReference type="EMBL" id="JADNRY010000084">
    <property type="protein sequence ID" value="KAF9066644.1"/>
    <property type="molecule type" value="Genomic_DNA"/>
</dbReference>
<dbReference type="InterPro" id="IPR001461">
    <property type="entry name" value="Aspartic_peptidase_A1"/>
</dbReference>
<dbReference type="InterPro" id="IPR034164">
    <property type="entry name" value="Pepsin-like_dom"/>
</dbReference>
<evidence type="ECO:0000256" key="1">
    <source>
        <dbReference type="ARBA" id="ARBA00007447"/>
    </source>
</evidence>
<feature type="signal peptide" evidence="2">
    <location>
        <begin position="1"/>
        <end position="16"/>
    </location>
</feature>
<comment type="similarity">
    <text evidence="1">Belongs to the peptidase A1 family.</text>
</comment>
<evidence type="ECO:0000313" key="4">
    <source>
        <dbReference type="EMBL" id="KAF9066644.1"/>
    </source>
</evidence>
<evidence type="ECO:0000259" key="3">
    <source>
        <dbReference type="PROSITE" id="PS51767"/>
    </source>
</evidence>
<organism evidence="4 5">
    <name type="scientific">Rhodocollybia butyracea</name>
    <dbReference type="NCBI Taxonomy" id="206335"/>
    <lineage>
        <taxon>Eukaryota</taxon>
        <taxon>Fungi</taxon>
        <taxon>Dikarya</taxon>
        <taxon>Basidiomycota</taxon>
        <taxon>Agaricomycotina</taxon>
        <taxon>Agaricomycetes</taxon>
        <taxon>Agaricomycetidae</taxon>
        <taxon>Agaricales</taxon>
        <taxon>Marasmiineae</taxon>
        <taxon>Omphalotaceae</taxon>
        <taxon>Rhodocollybia</taxon>
    </lineage>
</organism>
<dbReference type="PANTHER" id="PTHR47966">
    <property type="entry name" value="BETA-SITE APP-CLEAVING ENZYME, ISOFORM A-RELATED"/>
    <property type="match status" value="1"/>
</dbReference>
<dbReference type="Proteomes" id="UP000772434">
    <property type="component" value="Unassembled WGS sequence"/>
</dbReference>
<keyword evidence="5" id="KW-1185">Reference proteome</keyword>
<keyword evidence="2" id="KW-0732">Signal</keyword>
<gene>
    <name evidence="4" type="ORF">BDP27DRAFT_1330298</name>
</gene>
<dbReference type="AlphaFoldDB" id="A0A9P5PJ25"/>